<evidence type="ECO:0000313" key="3">
    <source>
        <dbReference type="Proteomes" id="UP000499080"/>
    </source>
</evidence>
<feature type="region of interest" description="Disordered" evidence="1">
    <location>
        <begin position="83"/>
        <end position="109"/>
    </location>
</feature>
<evidence type="ECO:0000313" key="2">
    <source>
        <dbReference type="EMBL" id="GBN16438.1"/>
    </source>
</evidence>
<dbReference type="EMBL" id="BGPR01006149">
    <property type="protein sequence ID" value="GBN16438.1"/>
    <property type="molecule type" value="Genomic_DNA"/>
</dbReference>
<accession>A0A4Y2LNY5</accession>
<comment type="caution">
    <text evidence="2">The sequence shown here is derived from an EMBL/GenBank/DDBJ whole genome shotgun (WGS) entry which is preliminary data.</text>
</comment>
<dbReference type="Proteomes" id="UP000499080">
    <property type="component" value="Unassembled WGS sequence"/>
</dbReference>
<evidence type="ECO:0000256" key="1">
    <source>
        <dbReference type="SAM" id="MobiDB-lite"/>
    </source>
</evidence>
<feature type="compositionally biased region" description="Polar residues" evidence="1">
    <location>
        <begin position="11"/>
        <end position="34"/>
    </location>
</feature>
<gene>
    <name evidence="2" type="ORF">AVEN_205341_1</name>
</gene>
<dbReference type="AlphaFoldDB" id="A0A4Y2LNY5"/>
<proteinExistence type="predicted"/>
<name>A0A4Y2LNY5_ARAVE</name>
<protein>
    <submittedName>
        <fullName evidence="2">Uncharacterized protein</fullName>
    </submittedName>
</protein>
<organism evidence="2 3">
    <name type="scientific">Araneus ventricosus</name>
    <name type="common">Orbweaver spider</name>
    <name type="synonym">Epeira ventricosa</name>
    <dbReference type="NCBI Taxonomy" id="182803"/>
    <lineage>
        <taxon>Eukaryota</taxon>
        <taxon>Metazoa</taxon>
        <taxon>Ecdysozoa</taxon>
        <taxon>Arthropoda</taxon>
        <taxon>Chelicerata</taxon>
        <taxon>Arachnida</taxon>
        <taxon>Araneae</taxon>
        <taxon>Araneomorphae</taxon>
        <taxon>Entelegynae</taxon>
        <taxon>Araneoidea</taxon>
        <taxon>Araneidae</taxon>
        <taxon>Araneus</taxon>
    </lineage>
</organism>
<reference evidence="2 3" key="1">
    <citation type="journal article" date="2019" name="Sci. Rep.">
        <title>Orb-weaving spider Araneus ventricosus genome elucidates the spidroin gene catalogue.</title>
        <authorList>
            <person name="Kono N."/>
            <person name="Nakamura H."/>
            <person name="Ohtoshi R."/>
            <person name="Moran D.A.P."/>
            <person name="Shinohara A."/>
            <person name="Yoshida Y."/>
            <person name="Fujiwara M."/>
            <person name="Mori M."/>
            <person name="Tomita M."/>
            <person name="Arakawa K."/>
        </authorList>
    </citation>
    <scope>NUCLEOTIDE SEQUENCE [LARGE SCALE GENOMIC DNA]</scope>
</reference>
<feature type="region of interest" description="Disordered" evidence="1">
    <location>
        <begin position="1"/>
        <end position="42"/>
    </location>
</feature>
<keyword evidence="3" id="KW-1185">Reference proteome</keyword>
<sequence length="109" mass="12224">MINKPRATADEGNQPQGSNSVQARWLSSSVQPQSHLEDDPPINAQHLLDEAADRFKIMKFVAPELRLIFHVCINRVPAERLKRVSPAQPSHVSSDHSSKWQGPPRKSLL</sequence>